<accession>A0A0A9ZJI3</accession>
<proteinExistence type="predicted"/>
<evidence type="ECO:0000313" key="1">
    <source>
        <dbReference type="EMBL" id="JAG43520.1"/>
    </source>
</evidence>
<organism evidence="1">
    <name type="scientific">Lygus hesperus</name>
    <name type="common">Western plant bug</name>
    <dbReference type="NCBI Taxonomy" id="30085"/>
    <lineage>
        <taxon>Eukaryota</taxon>
        <taxon>Metazoa</taxon>
        <taxon>Ecdysozoa</taxon>
        <taxon>Arthropoda</taxon>
        <taxon>Hexapoda</taxon>
        <taxon>Insecta</taxon>
        <taxon>Pterygota</taxon>
        <taxon>Neoptera</taxon>
        <taxon>Paraneoptera</taxon>
        <taxon>Hemiptera</taxon>
        <taxon>Heteroptera</taxon>
        <taxon>Panheteroptera</taxon>
        <taxon>Cimicomorpha</taxon>
        <taxon>Miridae</taxon>
        <taxon>Mirini</taxon>
        <taxon>Lygus</taxon>
    </lineage>
</organism>
<dbReference type="EMBL" id="GBHO01000084">
    <property type="protein sequence ID" value="JAG43520.1"/>
    <property type="molecule type" value="Transcribed_RNA"/>
</dbReference>
<protein>
    <submittedName>
        <fullName evidence="1">Thymidylate synthase</fullName>
    </submittedName>
</protein>
<sequence>LEDMKCYDNAAEKIGNISCASFNELDLPFRGFTKEECDRSETYLFQYTSSSKSDVFDVDQGKKVATPINKLSDVGTLLTPSFPPNTSYNNVAVSSMELTDSEFDKN</sequence>
<gene>
    <name evidence="1" type="primary">thyA_1</name>
    <name evidence="1" type="ORF">CM83_101958</name>
</gene>
<dbReference type="AlphaFoldDB" id="A0A0A9ZJI3"/>
<reference evidence="1" key="1">
    <citation type="journal article" date="2014" name="PLoS ONE">
        <title>Transcriptome-Based Identification of ABC Transporters in the Western Tarnished Plant Bug Lygus hesperus.</title>
        <authorList>
            <person name="Hull J.J."/>
            <person name="Chaney K."/>
            <person name="Geib S.M."/>
            <person name="Fabrick J.A."/>
            <person name="Brent C.S."/>
            <person name="Walsh D."/>
            <person name="Lavine L.C."/>
        </authorList>
    </citation>
    <scope>NUCLEOTIDE SEQUENCE</scope>
</reference>
<feature type="non-terminal residue" evidence="1">
    <location>
        <position position="106"/>
    </location>
</feature>
<reference evidence="1" key="2">
    <citation type="submission" date="2014-07" db="EMBL/GenBank/DDBJ databases">
        <authorList>
            <person name="Hull J."/>
        </authorList>
    </citation>
    <scope>NUCLEOTIDE SEQUENCE</scope>
</reference>
<feature type="non-terminal residue" evidence="1">
    <location>
        <position position="1"/>
    </location>
</feature>
<name>A0A0A9ZJI3_LYGHE</name>